<dbReference type="Proteomes" id="UP000515703">
    <property type="component" value="Chromosome"/>
</dbReference>
<dbReference type="EMBL" id="AP023368">
    <property type="protein sequence ID" value="BCK01240.1"/>
    <property type="molecule type" value="Genomic_DNA"/>
</dbReference>
<dbReference type="InterPro" id="IPR051797">
    <property type="entry name" value="TrmB-like"/>
</dbReference>
<reference evidence="3 4" key="1">
    <citation type="submission" date="2020-08" db="EMBL/GenBank/DDBJ databases">
        <title>Draft genome sequencing of an Anaerocolumna strain isolated from anoxic soil subjected to BSD treatment.</title>
        <authorList>
            <person name="Uek A."/>
            <person name="Tonouchi A."/>
        </authorList>
    </citation>
    <scope>NUCLEOTIDE SEQUENCE [LARGE SCALE GENOMIC DNA]</scope>
    <source>
        <strain evidence="3 4">CTTW</strain>
    </source>
</reference>
<protein>
    <submittedName>
        <fullName evidence="3">TrmB family transcriptional regulator</fullName>
    </submittedName>
</protein>
<dbReference type="CDD" id="cd09124">
    <property type="entry name" value="PLDc_like_TrmB_middle"/>
    <property type="match status" value="1"/>
</dbReference>
<dbReference type="InterPro" id="IPR002831">
    <property type="entry name" value="Tscrpt_reg_TrmB_N"/>
</dbReference>
<organism evidence="3 4">
    <name type="scientific">Anaerocolumna chitinilytica</name>
    <dbReference type="NCBI Taxonomy" id="1727145"/>
    <lineage>
        <taxon>Bacteria</taxon>
        <taxon>Bacillati</taxon>
        <taxon>Bacillota</taxon>
        <taxon>Clostridia</taxon>
        <taxon>Lachnospirales</taxon>
        <taxon>Lachnospiraceae</taxon>
        <taxon>Anaerocolumna</taxon>
    </lineage>
</organism>
<evidence type="ECO:0000313" key="4">
    <source>
        <dbReference type="Proteomes" id="UP000515703"/>
    </source>
</evidence>
<sequence length="234" mass="26622">MELIDQFMSFGLTRQESTIYMTLQINGELTGYEVAKLTGISRSNTYNALAGLVEKGAAFVMEGSVTRYTAVAFEEFSNNVIYKLSAIRSRIIPNLPERKKETDGYITIKGEEHIINKLRNLLNETESRIYISVSSDILDIIRQDILKLIDDKKKVVILTDSPSGFDGAVIHRKEQVKRQVRLIVDSSKVLTGEITDKDFSTCLYSKNQNLVDVFKEMLQNEITLLQLKEKESDR</sequence>
<evidence type="ECO:0000313" key="3">
    <source>
        <dbReference type="EMBL" id="BCK01240.1"/>
    </source>
</evidence>
<dbReference type="AlphaFoldDB" id="A0A7M3S9H2"/>
<dbReference type="InterPro" id="IPR036390">
    <property type="entry name" value="WH_DNA-bd_sf"/>
</dbReference>
<dbReference type="Pfam" id="PF01978">
    <property type="entry name" value="TrmB"/>
    <property type="match status" value="1"/>
</dbReference>
<dbReference type="PANTHER" id="PTHR34293">
    <property type="entry name" value="HTH-TYPE TRANSCRIPTIONAL REGULATOR TRMBL2"/>
    <property type="match status" value="1"/>
</dbReference>
<evidence type="ECO:0000259" key="2">
    <source>
        <dbReference type="Pfam" id="PF11495"/>
    </source>
</evidence>
<feature type="domain" description="Transcription regulator TrmB C-terminal" evidence="2">
    <location>
        <begin position="107"/>
        <end position="215"/>
    </location>
</feature>
<dbReference type="InterPro" id="IPR036388">
    <property type="entry name" value="WH-like_DNA-bd_sf"/>
</dbReference>
<accession>A0A7M3S9H2</accession>
<dbReference type="KEGG" id="acht:bsdcttw_42800"/>
<feature type="domain" description="Transcription regulator TrmB N-terminal" evidence="1">
    <location>
        <begin position="9"/>
        <end position="74"/>
    </location>
</feature>
<keyword evidence="4" id="KW-1185">Reference proteome</keyword>
<dbReference type="RefSeq" id="WP_185256832.1">
    <property type="nucleotide sequence ID" value="NZ_AP023368.1"/>
</dbReference>
<gene>
    <name evidence="3" type="ORF">bsdcttw_42800</name>
</gene>
<dbReference type="SUPFAM" id="SSF46785">
    <property type="entry name" value="Winged helix' DNA-binding domain"/>
    <property type="match status" value="1"/>
</dbReference>
<proteinExistence type="predicted"/>
<dbReference type="Pfam" id="PF11495">
    <property type="entry name" value="Regulator_TrmB"/>
    <property type="match status" value="1"/>
</dbReference>
<name>A0A7M3S9H2_9FIRM</name>
<evidence type="ECO:0000259" key="1">
    <source>
        <dbReference type="Pfam" id="PF01978"/>
    </source>
</evidence>
<dbReference type="InterPro" id="IPR021586">
    <property type="entry name" value="Tscrpt_reg_TrmB_C"/>
</dbReference>
<reference evidence="3 4" key="2">
    <citation type="submission" date="2020-08" db="EMBL/GenBank/DDBJ databases">
        <authorList>
            <person name="Ueki A."/>
            <person name="Tonouchi A."/>
        </authorList>
    </citation>
    <scope>NUCLEOTIDE SEQUENCE [LARGE SCALE GENOMIC DNA]</scope>
    <source>
        <strain evidence="3 4">CTTW</strain>
    </source>
</reference>
<dbReference type="Gene3D" id="1.10.10.10">
    <property type="entry name" value="Winged helix-like DNA-binding domain superfamily/Winged helix DNA-binding domain"/>
    <property type="match status" value="1"/>
</dbReference>
<dbReference type="PANTHER" id="PTHR34293:SF1">
    <property type="entry name" value="HTH-TYPE TRANSCRIPTIONAL REGULATOR TRMBL2"/>
    <property type="match status" value="1"/>
</dbReference>